<dbReference type="GO" id="GO:0042597">
    <property type="term" value="C:periplasmic space"/>
    <property type="evidence" value="ECO:0007669"/>
    <property type="project" value="InterPro"/>
</dbReference>
<evidence type="ECO:0000256" key="2">
    <source>
        <dbReference type="ARBA" id="ARBA00022723"/>
    </source>
</evidence>
<evidence type="ECO:0000256" key="1">
    <source>
        <dbReference type="ARBA" id="ARBA00004196"/>
    </source>
</evidence>
<feature type="chain" id="PRO_5035188736" description="CopC domain-containing protein" evidence="7">
    <location>
        <begin position="32"/>
        <end position="201"/>
    </location>
</feature>
<evidence type="ECO:0000313" key="9">
    <source>
        <dbReference type="EMBL" id="GIJ06163.1"/>
    </source>
</evidence>
<feature type="compositionally biased region" description="Low complexity" evidence="5">
    <location>
        <begin position="131"/>
        <end position="166"/>
    </location>
</feature>
<evidence type="ECO:0000256" key="7">
    <source>
        <dbReference type="SAM" id="SignalP"/>
    </source>
</evidence>
<keyword evidence="2" id="KW-0479">Metal-binding</keyword>
<dbReference type="PANTHER" id="PTHR34820:SF4">
    <property type="entry name" value="INNER MEMBRANE PROTEIN YEBZ"/>
    <property type="match status" value="1"/>
</dbReference>
<dbReference type="GO" id="GO:0005886">
    <property type="term" value="C:plasma membrane"/>
    <property type="evidence" value="ECO:0007669"/>
    <property type="project" value="TreeGrafter"/>
</dbReference>
<protein>
    <recommendedName>
        <fullName evidence="8">CopC domain-containing protein</fullName>
    </recommendedName>
</protein>
<evidence type="ECO:0000313" key="10">
    <source>
        <dbReference type="Proteomes" id="UP000652013"/>
    </source>
</evidence>
<reference evidence="9" key="1">
    <citation type="submission" date="2021-01" db="EMBL/GenBank/DDBJ databases">
        <title>Whole genome shotgun sequence of Spirilliplanes yamanashiensis NBRC 15828.</title>
        <authorList>
            <person name="Komaki H."/>
            <person name="Tamura T."/>
        </authorList>
    </citation>
    <scope>NUCLEOTIDE SEQUENCE</scope>
    <source>
        <strain evidence="9">NBRC 15828</strain>
    </source>
</reference>
<dbReference type="GO" id="GO:0005507">
    <property type="term" value="F:copper ion binding"/>
    <property type="evidence" value="ECO:0007669"/>
    <property type="project" value="InterPro"/>
</dbReference>
<dbReference type="GO" id="GO:0046688">
    <property type="term" value="P:response to copper ion"/>
    <property type="evidence" value="ECO:0007669"/>
    <property type="project" value="InterPro"/>
</dbReference>
<keyword evidence="6" id="KW-0812">Transmembrane</keyword>
<gene>
    <name evidence="9" type="ORF">Sya03_55150</name>
</gene>
<keyword evidence="6" id="KW-1133">Transmembrane helix</keyword>
<dbReference type="InterPro" id="IPR014755">
    <property type="entry name" value="Cu-Rt/internalin_Ig-like"/>
</dbReference>
<feature type="region of interest" description="Disordered" evidence="5">
    <location>
        <begin position="131"/>
        <end position="167"/>
    </location>
</feature>
<sequence>MGYSVMRMTKVLLAVTLGALSALLFGNPAWAHNSLTGSTPEKGARVAEAPETITLRFLAKVNAESLTVTVTGPGGADAGGGAPRVKGSTVTVPWSPGAAGEYAVAYQLGSSDGHPIKGTVRFTLTEPAAGATAAPTDAAPTAAPSASAPAAVPTGAGPAPGALTAGEPDDAPVWPWLVGAAVLVAAGATGAALLLRRTPRP</sequence>
<dbReference type="AlphaFoldDB" id="A0A8J4DM88"/>
<comment type="subcellular location">
    <subcellularLocation>
        <location evidence="1">Cell envelope</location>
    </subcellularLocation>
</comment>
<keyword evidence="3 7" id="KW-0732">Signal</keyword>
<dbReference type="PANTHER" id="PTHR34820">
    <property type="entry name" value="INNER MEMBRANE PROTEIN YEBZ"/>
    <property type="match status" value="1"/>
</dbReference>
<dbReference type="GO" id="GO:0030313">
    <property type="term" value="C:cell envelope"/>
    <property type="evidence" value="ECO:0007669"/>
    <property type="project" value="UniProtKB-SubCell"/>
</dbReference>
<accession>A0A8J4DM88</accession>
<keyword evidence="10" id="KW-1185">Reference proteome</keyword>
<feature type="transmembrane region" description="Helical" evidence="6">
    <location>
        <begin position="173"/>
        <end position="195"/>
    </location>
</feature>
<dbReference type="GO" id="GO:0006825">
    <property type="term" value="P:copper ion transport"/>
    <property type="evidence" value="ECO:0007669"/>
    <property type="project" value="InterPro"/>
</dbReference>
<evidence type="ECO:0000256" key="6">
    <source>
        <dbReference type="SAM" id="Phobius"/>
    </source>
</evidence>
<dbReference type="InterPro" id="IPR032694">
    <property type="entry name" value="CopC/D"/>
</dbReference>
<evidence type="ECO:0000256" key="4">
    <source>
        <dbReference type="ARBA" id="ARBA00023008"/>
    </source>
</evidence>
<feature type="domain" description="CopC" evidence="8">
    <location>
        <begin position="32"/>
        <end position="124"/>
    </location>
</feature>
<dbReference type="Proteomes" id="UP000652013">
    <property type="component" value="Unassembled WGS sequence"/>
</dbReference>
<dbReference type="InterPro" id="IPR014756">
    <property type="entry name" value="Ig_E-set"/>
</dbReference>
<dbReference type="InterPro" id="IPR007348">
    <property type="entry name" value="CopC_dom"/>
</dbReference>
<dbReference type="SUPFAM" id="SSF81296">
    <property type="entry name" value="E set domains"/>
    <property type="match status" value="1"/>
</dbReference>
<keyword evidence="4" id="KW-0186">Copper</keyword>
<dbReference type="Pfam" id="PF04234">
    <property type="entry name" value="CopC"/>
    <property type="match status" value="1"/>
</dbReference>
<proteinExistence type="predicted"/>
<feature type="signal peptide" evidence="7">
    <location>
        <begin position="1"/>
        <end position="31"/>
    </location>
</feature>
<evidence type="ECO:0000256" key="3">
    <source>
        <dbReference type="ARBA" id="ARBA00022729"/>
    </source>
</evidence>
<organism evidence="9 10">
    <name type="scientific">Spirilliplanes yamanashiensis</name>
    <dbReference type="NCBI Taxonomy" id="42233"/>
    <lineage>
        <taxon>Bacteria</taxon>
        <taxon>Bacillati</taxon>
        <taxon>Actinomycetota</taxon>
        <taxon>Actinomycetes</taxon>
        <taxon>Micromonosporales</taxon>
        <taxon>Micromonosporaceae</taxon>
        <taxon>Spirilliplanes</taxon>
    </lineage>
</organism>
<dbReference type="Gene3D" id="2.60.40.1220">
    <property type="match status" value="1"/>
</dbReference>
<name>A0A8J4DM88_9ACTN</name>
<keyword evidence="6" id="KW-0472">Membrane</keyword>
<evidence type="ECO:0000256" key="5">
    <source>
        <dbReference type="SAM" id="MobiDB-lite"/>
    </source>
</evidence>
<dbReference type="EMBL" id="BOOY01000039">
    <property type="protein sequence ID" value="GIJ06163.1"/>
    <property type="molecule type" value="Genomic_DNA"/>
</dbReference>
<comment type="caution">
    <text evidence="9">The sequence shown here is derived from an EMBL/GenBank/DDBJ whole genome shotgun (WGS) entry which is preliminary data.</text>
</comment>
<evidence type="ECO:0000259" key="8">
    <source>
        <dbReference type="Pfam" id="PF04234"/>
    </source>
</evidence>